<keyword evidence="3" id="KW-1185">Reference proteome</keyword>
<dbReference type="AlphaFoldDB" id="A0A1N7HKA3"/>
<name>A0A1N7HKA3_9RHOB</name>
<dbReference type="Proteomes" id="UP000186019">
    <property type="component" value="Unassembled WGS sequence"/>
</dbReference>
<protein>
    <recommendedName>
        <fullName evidence="4">Porin</fullName>
    </recommendedName>
</protein>
<dbReference type="RefSeq" id="WP_076535353.1">
    <property type="nucleotide sequence ID" value="NZ_FOAC01000004.1"/>
</dbReference>
<feature type="chain" id="PRO_5009942590" description="Porin" evidence="1">
    <location>
        <begin position="22"/>
        <end position="339"/>
    </location>
</feature>
<proteinExistence type="predicted"/>
<evidence type="ECO:0008006" key="4">
    <source>
        <dbReference type="Google" id="ProtNLM"/>
    </source>
</evidence>
<dbReference type="SUPFAM" id="SSF56935">
    <property type="entry name" value="Porins"/>
    <property type="match status" value="1"/>
</dbReference>
<dbReference type="Gene3D" id="2.40.160.10">
    <property type="entry name" value="Porin"/>
    <property type="match status" value="1"/>
</dbReference>
<organism evidence="2 3">
    <name type="scientific">Roseovarius nanhaiticus</name>
    <dbReference type="NCBI Taxonomy" id="573024"/>
    <lineage>
        <taxon>Bacteria</taxon>
        <taxon>Pseudomonadati</taxon>
        <taxon>Pseudomonadota</taxon>
        <taxon>Alphaproteobacteria</taxon>
        <taxon>Rhodobacterales</taxon>
        <taxon>Roseobacteraceae</taxon>
        <taxon>Roseovarius</taxon>
    </lineage>
</organism>
<sequence>MKILAPLTGALALFSTSPTLALEYGPLTAEFTVEIENGSLFESTDPANEISDTYTTIESAITLAIGASSSLNASLVLEPITDATRDRAFEDHGLYAEELYFSHDFGGAALQLGKFNPAFGVAWDEAPGIFGADFAEDYELTEQLGGAVLVPFDLGASVNVLSVAVFHADRTILSDSLGRVRGQNNISAGGVANTDGPESIAAAINGAIGETTYNVGIQRLARGAGDTHDQTGAVLGLTHTYDLGRPVALLSEIAYFTDFGGTSASARYGTVSVAAPFGPVTVSGTYSNRDVSGARTDHLASISGEMELAPGLFGSLGYRWAREGTDKNQTIGTLITYEF</sequence>
<dbReference type="OrthoDB" id="7801464at2"/>
<dbReference type="InterPro" id="IPR023614">
    <property type="entry name" value="Porin_dom_sf"/>
</dbReference>
<evidence type="ECO:0000313" key="3">
    <source>
        <dbReference type="Proteomes" id="UP000186019"/>
    </source>
</evidence>
<feature type="signal peptide" evidence="1">
    <location>
        <begin position="1"/>
        <end position="21"/>
    </location>
</feature>
<dbReference type="EMBL" id="FTNV01000004">
    <property type="protein sequence ID" value="SIS25304.1"/>
    <property type="molecule type" value="Genomic_DNA"/>
</dbReference>
<evidence type="ECO:0000256" key="1">
    <source>
        <dbReference type="SAM" id="SignalP"/>
    </source>
</evidence>
<evidence type="ECO:0000313" key="2">
    <source>
        <dbReference type="EMBL" id="SIS25304.1"/>
    </source>
</evidence>
<accession>A0A1N7HKA3</accession>
<gene>
    <name evidence="2" type="ORF">SAMN05421666_3239</name>
</gene>
<reference evidence="2 3" key="1">
    <citation type="submission" date="2017-01" db="EMBL/GenBank/DDBJ databases">
        <authorList>
            <person name="Mah S.A."/>
            <person name="Swanson W.J."/>
            <person name="Moy G.W."/>
            <person name="Vacquier V.D."/>
        </authorList>
    </citation>
    <scope>NUCLEOTIDE SEQUENCE [LARGE SCALE GENOMIC DNA]</scope>
    <source>
        <strain evidence="2 3">DSM 29590</strain>
    </source>
</reference>
<keyword evidence="1" id="KW-0732">Signal</keyword>
<dbReference type="STRING" id="573024.SAMN05216208_3215"/>